<feature type="region of interest" description="Disordered" evidence="1">
    <location>
        <begin position="311"/>
        <end position="332"/>
    </location>
</feature>
<sequence length="364" mass="39153">MGRWLVASGVALAVLLAVVAGLYAVTTVMPDLAPEPVAVTQPPEPSPSSVPEPGGSAEPESGAPVARRLEGEFARIADQYEAGSRYPPYSFPIDEQAVSDYRYNGYSPVRVPVATDDGERATISLSLDRLHFEHGEPITGQVSVGGNGASGVSLEEVTLRNEAGDILHRESLEAGSGNQRLSVSPATQGVDEWPVELMLMVSGDFRGEPVDAVAPLRYHAPVGDITGVGASRVEGAHLVIPVEVAVETSGDYAIAGNLYTESGRPLVHVEHETWLSSMEGTAELRIHRQALEAKGDEGPYQLGDLSLRQLPARPGDRTRFGPTGEERHDVEGAPFERYSQKNYQDPMREARLEFLRNAAEEIEP</sequence>
<gene>
    <name evidence="3" type="ORF">CK501_01900</name>
</gene>
<organism evidence="3 4">
    <name type="scientific">Halovibrio salipaludis</name>
    <dbReference type="NCBI Taxonomy" id="2032626"/>
    <lineage>
        <taxon>Bacteria</taxon>
        <taxon>Pseudomonadati</taxon>
        <taxon>Pseudomonadota</taxon>
        <taxon>Gammaproteobacteria</taxon>
        <taxon>Oceanospirillales</taxon>
        <taxon>Halomonadaceae</taxon>
        <taxon>Halovibrio</taxon>
    </lineage>
</organism>
<feature type="compositionally biased region" description="Basic and acidic residues" evidence="1">
    <location>
        <begin position="314"/>
        <end position="331"/>
    </location>
</feature>
<dbReference type="OrthoDB" id="6358017at2"/>
<dbReference type="Pfam" id="PF20943">
    <property type="entry name" value="DUF4785_3rd"/>
    <property type="match status" value="1"/>
</dbReference>
<dbReference type="EMBL" id="NSKD01000001">
    <property type="protein sequence ID" value="PAU81929.1"/>
    <property type="molecule type" value="Genomic_DNA"/>
</dbReference>
<protein>
    <recommendedName>
        <fullName evidence="2">DUF4785 domain-containing protein</fullName>
    </recommendedName>
</protein>
<accession>A0A2A2FBC9</accession>
<name>A0A2A2FBC9_9GAMM</name>
<dbReference type="AlphaFoldDB" id="A0A2A2FBC9"/>
<feature type="region of interest" description="Disordered" evidence="1">
    <location>
        <begin position="36"/>
        <end position="63"/>
    </location>
</feature>
<dbReference type="InterPro" id="IPR048295">
    <property type="entry name" value="DUF4785_C"/>
</dbReference>
<evidence type="ECO:0000256" key="1">
    <source>
        <dbReference type="SAM" id="MobiDB-lite"/>
    </source>
</evidence>
<feature type="domain" description="DUF4785" evidence="2">
    <location>
        <begin position="233"/>
        <end position="308"/>
    </location>
</feature>
<dbReference type="Proteomes" id="UP000218896">
    <property type="component" value="Unassembled WGS sequence"/>
</dbReference>
<evidence type="ECO:0000313" key="4">
    <source>
        <dbReference type="Proteomes" id="UP000218896"/>
    </source>
</evidence>
<reference evidence="3 4" key="1">
    <citation type="submission" date="2017-08" db="EMBL/GenBank/DDBJ databases">
        <title>Halovibrio sewagensis sp. nov., isolated from wastewater of high salinity.</title>
        <authorList>
            <person name="Dong X."/>
            <person name="Zhang G."/>
        </authorList>
    </citation>
    <scope>NUCLEOTIDE SEQUENCE [LARGE SCALE GENOMIC DNA]</scope>
    <source>
        <strain evidence="3 4">YL5-2</strain>
    </source>
</reference>
<comment type="caution">
    <text evidence="3">The sequence shown here is derived from an EMBL/GenBank/DDBJ whole genome shotgun (WGS) entry which is preliminary data.</text>
</comment>
<feature type="compositionally biased region" description="Low complexity" evidence="1">
    <location>
        <begin position="51"/>
        <end position="63"/>
    </location>
</feature>
<evidence type="ECO:0000259" key="2">
    <source>
        <dbReference type="Pfam" id="PF20943"/>
    </source>
</evidence>
<evidence type="ECO:0000313" key="3">
    <source>
        <dbReference type="EMBL" id="PAU81929.1"/>
    </source>
</evidence>
<keyword evidence="4" id="KW-1185">Reference proteome</keyword>
<dbReference type="RefSeq" id="WP_095616029.1">
    <property type="nucleotide sequence ID" value="NZ_NSKD01000001.1"/>
</dbReference>
<proteinExistence type="predicted"/>